<dbReference type="InterPro" id="IPR005665">
    <property type="entry name" value="SecF_bac"/>
</dbReference>
<comment type="subcellular location">
    <subcellularLocation>
        <location evidence="1 12">Cell membrane</location>
        <topology evidence="1 12">Multi-pass membrane protein</topology>
    </subcellularLocation>
</comment>
<dbReference type="NCBIfam" id="TIGR00966">
    <property type="entry name" value="transloc_SecF"/>
    <property type="match status" value="1"/>
</dbReference>
<dbReference type="NCBIfam" id="TIGR00916">
    <property type="entry name" value="2A0604s01"/>
    <property type="match status" value="1"/>
</dbReference>
<keyword evidence="3 12" id="KW-1003">Cell membrane</keyword>
<evidence type="ECO:0000256" key="5">
    <source>
        <dbReference type="ARBA" id="ARBA00022927"/>
    </source>
</evidence>
<keyword evidence="7 12" id="KW-0811">Translocation</keyword>
<feature type="transmembrane region" description="Helical" evidence="12">
    <location>
        <begin position="10"/>
        <end position="28"/>
    </location>
</feature>
<dbReference type="InterPro" id="IPR048634">
    <property type="entry name" value="SecD_SecF_C"/>
</dbReference>
<dbReference type="GO" id="GO:0043952">
    <property type="term" value="P:protein transport by the Sec complex"/>
    <property type="evidence" value="ECO:0007669"/>
    <property type="project" value="UniProtKB-UniRule"/>
</dbReference>
<sequence>MLKVVERTKIWFAISLSIIIVGMLMWAFKGLNLGIDFKGGTVVTVKMDKEPDNGVLEEIRKISAKYDSSSQVQKVGTDEVTIRGNAITDEQIPQLYKEIKDKFNLKQEKPRYTDRIGPSIGKELRRNAIYSSLVAVVLMLIYISLRFEFRFGVAAVIALIHDVLITIAVYVFLQIPVNSSFVAAILTVLGYSINDTIVVFDRIRENSKKGTFNNRRELVNGSISQTLTRSINTVLTTLFTITALYIFGVSSIKEFALPLIVGIISGTYSSIFIASPIWYVWTEKKTA</sequence>
<keyword evidence="4 12" id="KW-0812">Transmembrane</keyword>
<dbReference type="PANTHER" id="PTHR30081">
    <property type="entry name" value="PROTEIN-EXPORT MEMBRANE PROTEIN SEC"/>
    <property type="match status" value="1"/>
</dbReference>
<comment type="similarity">
    <text evidence="11">In the N-terminal section; belongs to the SecD/SecF family. SecD subfamily.</text>
</comment>
<keyword evidence="15" id="KW-1185">Reference proteome</keyword>
<dbReference type="SUPFAM" id="SSF82866">
    <property type="entry name" value="Multidrug efflux transporter AcrB transmembrane domain"/>
    <property type="match status" value="1"/>
</dbReference>
<evidence type="ECO:0000256" key="3">
    <source>
        <dbReference type="ARBA" id="ARBA00022475"/>
    </source>
</evidence>
<feature type="transmembrane region" description="Helical" evidence="12">
    <location>
        <begin position="128"/>
        <end position="145"/>
    </location>
</feature>
<dbReference type="AlphaFoldDB" id="A0A1M4WSA3"/>
<dbReference type="Pfam" id="PF02355">
    <property type="entry name" value="SecD_SecF_C"/>
    <property type="match status" value="1"/>
</dbReference>
<evidence type="ECO:0000256" key="10">
    <source>
        <dbReference type="ARBA" id="ARBA00060856"/>
    </source>
</evidence>
<dbReference type="Proteomes" id="UP000184423">
    <property type="component" value="Unassembled WGS sequence"/>
</dbReference>
<evidence type="ECO:0000256" key="1">
    <source>
        <dbReference type="ARBA" id="ARBA00004651"/>
    </source>
</evidence>
<dbReference type="GO" id="GO:0015450">
    <property type="term" value="F:protein-transporting ATPase activity"/>
    <property type="evidence" value="ECO:0007669"/>
    <property type="project" value="InterPro"/>
</dbReference>
<evidence type="ECO:0000256" key="9">
    <source>
        <dbReference type="ARBA" id="ARBA00059018"/>
    </source>
</evidence>
<dbReference type="EMBL" id="FQVG01000019">
    <property type="protein sequence ID" value="SHE84116.1"/>
    <property type="molecule type" value="Genomic_DNA"/>
</dbReference>
<protein>
    <recommendedName>
        <fullName evidence="12">Protein-export membrane protein SecF</fullName>
    </recommendedName>
</protein>
<keyword evidence="6 12" id="KW-1133">Transmembrane helix</keyword>
<dbReference type="InterPro" id="IPR022646">
    <property type="entry name" value="SecD/SecF_CS"/>
</dbReference>
<reference evidence="15" key="1">
    <citation type="submission" date="2016-11" db="EMBL/GenBank/DDBJ databases">
        <authorList>
            <person name="Varghese N."/>
            <person name="Submissions S."/>
        </authorList>
    </citation>
    <scope>NUCLEOTIDE SEQUENCE [LARGE SCALE GENOMIC DNA]</scope>
    <source>
        <strain evidence="15">DSM 10124</strain>
    </source>
</reference>
<dbReference type="PRINTS" id="PR01755">
    <property type="entry name" value="SECFTRNLCASE"/>
</dbReference>
<dbReference type="Gene3D" id="1.20.1640.10">
    <property type="entry name" value="Multidrug efflux transporter AcrB transmembrane domain"/>
    <property type="match status" value="1"/>
</dbReference>
<keyword evidence="8 12" id="KW-0472">Membrane</keyword>
<dbReference type="RefSeq" id="WP_073248455.1">
    <property type="nucleotide sequence ID" value="NZ_FQVG01000019.1"/>
</dbReference>
<feature type="transmembrane region" description="Helical" evidence="12">
    <location>
        <begin position="255"/>
        <end position="281"/>
    </location>
</feature>
<gene>
    <name evidence="12" type="primary">secF</name>
    <name evidence="14" type="ORF">SAMN02746091_01228</name>
</gene>
<name>A0A1M4WSA3_9CLOT</name>
<proteinExistence type="inferred from homology"/>
<dbReference type="GO" id="GO:0065002">
    <property type="term" value="P:intracellular protein transmembrane transport"/>
    <property type="evidence" value="ECO:0007669"/>
    <property type="project" value="UniProtKB-UniRule"/>
</dbReference>
<evidence type="ECO:0000256" key="11">
    <source>
        <dbReference type="ARBA" id="ARBA00061053"/>
    </source>
</evidence>
<comment type="subunit">
    <text evidence="12">Forms a complex with SecD. Part of the essential Sec protein translocation apparatus which comprises SecA, SecYEG and auxiliary proteins SecDF. Other proteins may also be involved.</text>
</comment>
<evidence type="ECO:0000259" key="13">
    <source>
        <dbReference type="Pfam" id="PF02355"/>
    </source>
</evidence>
<feature type="transmembrane region" description="Helical" evidence="12">
    <location>
        <begin position="152"/>
        <end position="173"/>
    </location>
</feature>
<comment type="caution">
    <text evidence="12">Lacks conserved residue(s) required for the propagation of feature annotation.</text>
</comment>
<evidence type="ECO:0000313" key="15">
    <source>
        <dbReference type="Proteomes" id="UP000184423"/>
    </source>
</evidence>
<accession>A0A1M4WSA3</accession>
<dbReference type="InterPro" id="IPR022813">
    <property type="entry name" value="SecD/SecF_arch_bac"/>
</dbReference>
<organism evidence="14 15">
    <name type="scientific">Caloramator proteoclasticus DSM 10124</name>
    <dbReference type="NCBI Taxonomy" id="1121262"/>
    <lineage>
        <taxon>Bacteria</taxon>
        <taxon>Bacillati</taxon>
        <taxon>Bacillota</taxon>
        <taxon>Clostridia</taxon>
        <taxon>Eubacteriales</taxon>
        <taxon>Clostridiaceae</taxon>
        <taxon>Caloramator</taxon>
    </lineage>
</organism>
<evidence type="ECO:0000256" key="4">
    <source>
        <dbReference type="ARBA" id="ARBA00022692"/>
    </source>
</evidence>
<dbReference type="InterPro" id="IPR055344">
    <property type="entry name" value="SecD_SecF_C_bact"/>
</dbReference>
<evidence type="ECO:0000256" key="8">
    <source>
        <dbReference type="ARBA" id="ARBA00023136"/>
    </source>
</evidence>
<evidence type="ECO:0000256" key="6">
    <source>
        <dbReference type="ARBA" id="ARBA00022989"/>
    </source>
</evidence>
<dbReference type="InterPro" id="IPR022645">
    <property type="entry name" value="SecD/SecF_bac"/>
</dbReference>
<feature type="domain" description="Protein export membrane protein SecD/SecF C-terminal" evidence="13">
    <location>
        <begin position="109"/>
        <end position="283"/>
    </location>
</feature>
<comment type="similarity">
    <text evidence="12">Belongs to the SecD/SecF family. SecF subfamily.</text>
</comment>
<evidence type="ECO:0000313" key="14">
    <source>
        <dbReference type="EMBL" id="SHE84116.1"/>
    </source>
</evidence>
<dbReference type="Pfam" id="PF07549">
    <property type="entry name" value="Sec_GG"/>
    <property type="match status" value="1"/>
</dbReference>
<keyword evidence="5 12" id="KW-0653">Protein transport</keyword>
<dbReference type="HAMAP" id="MF_01464_B">
    <property type="entry name" value="SecF_B"/>
    <property type="match status" value="1"/>
</dbReference>
<dbReference type="FunFam" id="1.20.1640.10:FF:000024">
    <property type="entry name" value="Multifunctional fusion protein"/>
    <property type="match status" value="1"/>
</dbReference>
<keyword evidence="2 12" id="KW-0813">Transport</keyword>
<comment type="similarity">
    <text evidence="10">In the C-terminal section; belongs to the SecD/SecF family. SecF subfamily.</text>
</comment>
<dbReference type="GO" id="GO:0006605">
    <property type="term" value="P:protein targeting"/>
    <property type="evidence" value="ECO:0007669"/>
    <property type="project" value="UniProtKB-UniRule"/>
</dbReference>
<evidence type="ECO:0000256" key="2">
    <source>
        <dbReference type="ARBA" id="ARBA00022448"/>
    </source>
</evidence>
<comment type="function">
    <text evidence="9 12">Part of the Sec protein translocase complex. Interacts with the SecYEG preprotein conducting channel. SecDF uses the proton motive force (PMF) to complete protein translocation after the ATP-dependent function of SecA.</text>
</comment>
<dbReference type="PANTHER" id="PTHR30081:SF8">
    <property type="entry name" value="PROTEIN TRANSLOCASE SUBUNIT SECF"/>
    <property type="match status" value="1"/>
</dbReference>
<dbReference type="GO" id="GO:0005886">
    <property type="term" value="C:plasma membrane"/>
    <property type="evidence" value="ECO:0007669"/>
    <property type="project" value="UniProtKB-SubCell"/>
</dbReference>
<evidence type="ECO:0000256" key="7">
    <source>
        <dbReference type="ARBA" id="ARBA00023010"/>
    </source>
</evidence>
<feature type="transmembrane region" description="Helical" evidence="12">
    <location>
        <begin position="231"/>
        <end position="249"/>
    </location>
</feature>
<evidence type="ECO:0000256" key="12">
    <source>
        <dbReference type="HAMAP-Rule" id="MF_01464"/>
    </source>
</evidence>